<dbReference type="SUPFAM" id="SSF53335">
    <property type="entry name" value="S-adenosyl-L-methionine-dependent methyltransferases"/>
    <property type="match status" value="1"/>
</dbReference>
<evidence type="ECO:0008006" key="2">
    <source>
        <dbReference type="Google" id="ProtNLM"/>
    </source>
</evidence>
<sequence length="157" mass="17901">MKLNVGSGYTYKPGFKRLDIDEKCKPDYLLDIRNLSSIPDNSVEEIYTAHTLEHIMLFELFPTVRGFCRILKPGGKITIIVPDIETVSKDWVEGKIKANYFEKIVLGAQPNATPYMSHKQVFWPTKLIRFLDITGFTDIETAQNNSTYELIALATKP</sequence>
<name>X1PPB9_9ZZZZ</name>
<dbReference type="Gene3D" id="3.40.50.150">
    <property type="entry name" value="Vaccinia Virus protein VP39"/>
    <property type="match status" value="1"/>
</dbReference>
<dbReference type="InterPro" id="IPR029063">
    <property type="entry name" value="SAM-dependent_MTases_sf"/>
</dbReference>
<evidence type="ECO:0000313" key="1">
    <source>
        <dbReference type="EMBL" id="GAI57668.1"/>
    </source>
</evidence>
<organism evidence="1">
    <name type="scientific">marine sediment metagenome</name>
    <dbReference type="NCBI Taxonomy" id="412755"/>
    <lineage>
        <taxon>unclassified sequences</taxon>
        <taxon>metagenomes</taxon>
        <taxon>ecological metagenomes</taxon>
    </lineage>
</organism>
<dbReference type="EMBL" id="BARV01038172">
    <property type="protein sequence ID" value="GAI57668.1"/>
    <property type="molecule type" value="Genomic_DNA"/>
</dbReference>
<gene>
    <name evidence="1" type="ORF">S06H3_58882</name>
</gene>
<dbReference type="AlphaFoldDB" id="X1PPB9"/>
<feature type="non-terminal residue" evidence="1">
    <location>
        <position position="157"/>
    </location>
</feature>
<accession>X1PPB9</accession>
<reference evidence="1" key="1">
    <citation type="journal article" date="2014" name="Front. Microbiol.">
        <title>High frequency of phylogenetically diverse reductive dehalogenase-homologous genes in deep subseafloor sedimentary metagenomes.</title>
        <authorList>
            <person name="Kawai M."/>
            <person name="Futagami T."/>
            <person name="Toyoda A."/>
            <person name="Takaki Y."/>
            <person name="Nishi S."/>
            <person name="Hori S."/>
            <person name="Arai W."/>
            <person name="Tsubouchi T."/>
            <person name="Morono Y."/>
            <person name="Uchiyama I."/>
            <person name="Ito T."/>
            <person name="Fujiyama A."/>
            <person name="Inagaki F."/>
            <person name="Takami H."/>
        </authorList>
    </citation>
    <scope>NUCLEOTIDE SEQUENCE</scope>
    <source>
        <strain evidence="1">Expedition CK06-06</strain>
    </source>
</reference>
<comment type="caution">
    <text evidence="1">The sequence shown here is derived from an EMBL/GenBank/DDBJ whole genome shotgun (WGS) entry which is preliminary data.</text>
</comment>
<proteinExistence type="predicted"/>
<protein>
    <recommendedName>
        <fullName evidence="2">Methyltransferase type 11 domain-containing protein</fullName>
    </recommendedName>
</protein>